<evidence type="ECO:0000313" key="4">
    <source>
        <dbReference type="EMBL" id="OTG19276.1"/>
    </source>
</evidence>
<reference evidence="4" key="2">
    <citation type="submission" date="2017-02" db="EMBL/GenBank/DDBJ databases">
        <title>Sunflower complete genome.</title>
        <authorList>
            <person name="Langlade N."/>
            <person name="Munos S."/>
        </authorList>
    </citation>
    <scope>NUCLEOTIDE SEQUENCE [LARGE SCALE GENOMIC DNA]</scope>
    <source>
        <tissue evidence="4">Leaves</tissue>
    </source>
</reference>
<feature type="region of interest" description="Disordered" evidence="1">
    <location>
        <begin position="160"/>
        <end position="197"/>
    </location>
</feature>
<keyword evidence="2" id="KW-1133">Transmembrane helix</keyword>
<dbReference type="Proteomes" id="UP000215914">
    <property type="component" value="Chromosome 8"/>
</dbReference>
<protein>
    <recommendedName>
        <fullName evidence="6">Transmembrane protein</fullName>
    </recommendedName>
</protein>
<dbReference type="PANTHER" id="PTHR34188">
    <property type="entry name" value="OS01G0299500 PROTEIN"/>
    <property type="match status" value="1"/>
</dbReference>
<dbReference type="AlphaFoldDB" id="A0A251U8U0"/>
<evidence type="ECO:0008006" key="6">
    <source>
        <dbReference type="Google" id="ProtNLM"/>
    </source>
</evidence>
<reference evidence="3" key="3">
    <citation type="submission" date="2020-06" db="EMBL/GenBank/DDBJ databases">
        <title>Helianthus annuus Genome sequencing and assembly Release 2.</title>
        <authorList>
            <person name="Gouzy J."/>
            <person name="Langlade N."/>
            <person name="Munos S."/>
        </authorList>
    </citation>
    <scope>NUCLEOTIDE SEQUENCE</scope>
    <source>
        <tissue evidence="3">Leaves</tissue>
    </source>
</reference>
<keyword evidence="2" id="KW-0812">Transmembrane</keyword>
<dbReference type="FunCoup" id="A0A251U8U0">
    <property type="interactions" value="36"/>
</dbReference>
<gene>
    <name evidence="4" type="ORF">HannXRQ_Chr08g0232271</name>
    <name evidence="3" type="ORF">HanXRQr2_Chr08g0348581</name>
</gene>
<sequence length="287" mass="32248">MPVLPFNPTTIIRRKSVSFFFFKSIFTKNYLESTNIFIHIYLGGIICSSNFITPCLNFLQYSTFLDGVQSFRIEGLLQDLKVSRVYQKCNKMVKDGEAVIDIESSQSECREDLRYEQVTDDKSVKNMLRSLGLTLSFNGLDDGENSSDIESLVNNKLEGEKRENIGKTHSKEKQKVKNSKRASKPPRPRKGPSLSTSDLRLVKEISEMVMKKRARIERLKSLKKARSARLQTAPPPSSSASPYMSIFAMMITVLFLIVIILQGFGFCSGSGSRTGLGSGQFDSKLPK</sequence>
<evidence type="ECO:0000313" key="5">
    <source>
        <dbReference type="Proteomes" id="UP000215914"/>
    </source>
</evidence>
<evidence type="ECO:0000256" key="2">
    <source>
        <dbReference type="SAM" id="Phobius"/>
    </source>
</evidence>
<keyword evidence="5" id="KW-1185">Reference proteome</keyword>
<dbReference type="PANTHER" id="PTHR34188:SF11">
    <property type="entry name" value="TRANSMEMBRANE PROTEIN"/>
    <property type="match status" value="1"/>
</dbReference>
<accession>A0A251U8U0</accession>
<name>A0A251U8U0_HELAN</name>
<feature type="compositionally biased region" description="Basic and acidic residues" evidence="1">
    <location>
        <begin position="160"/>
        <end position="175"/>
    </location>
</feature>
<dbReference type="EMBL" id="MNCJ02000323">
    <property type="protein sequence ID" value="KAF5796195.1"/>
    <property type="molecule type" value="Genomic_DNA"/>
</dbReference>
<evidence type="ECO:0000256" key="1">
    <source>
        <dbReference type="SAM" id="MobiDB-lite"/>
    </source>
</evidence>
<dbReference type="Gramene" id="mRNA:HanXRQr2_Chr08g0348581">
    <property type="protein sequence ID" value="mRNA:HanXRQr2_Chr08g0348581"/>
    <property type="gene ID" value="HanXRQr2_Chr08g0348581"/>
</dbReference>
<feature type="transmembrane region" description="Helical" evidence="2">
    <location>
        <begin position="243"/>
        <end position="264"/>
    </location>
</feature>
<reference evidence="3 5" key="1">
    <citation type="journal article" date="2017" name="Nature">
        <title>The sunflower genome provides insights into oil metabolism, flowering and Asterid evolution.</title>
        <authorList>
            <person name="Badouin H."/>
            <person name="Gouzy J."/>
            <person name="Grassa C.J."/>
            <person name="Murat F."/>
            <person name="Staton S.E."/>
            <person name="Cottret L."/>
            <person name="Lelandais-Briere C."/>
            <person name="Owens G.L."/>
            <person name="Carrere S."/>
            <person name="Mayjonade B."/>
            <person name="Legrand L."/>
            <person name="Gill N."/>
            <person name="Kane N.C."/>
            <person name="Bowers J.E."/>
            <person name="Hubner S."/>
            <person name="Bellec A."/>
            <person name="Berard A."/>
            <person name="Berges H."/>
            <person name="Blanchet N."/>
            <person name="Boniface M.C."/>
            <person name="Brunel D."/>
            <person name="Catrice O."/>
            <person name="Chaidir N."/>
            <person name="Claudel C."/>
            <person name="Donnadieu C."/>
            <person name="Faraut T."/>
            <person name="Fievet G."/>
            <person name="Helmstetter N."/>
            <person name="King M."/>
            <person name="Knapp S.J."/>
            <person name="Lai Z."/>
            <person name="Le Paslier M.C."/>
            <person name="Lippi Y."/>
            <person name="Lorenzon L."/>
            <person name="Mandel J.R."/>
            <person name="Marage G."/>
            <person name="Marchand G."/>
            <person name="Marquand E."/>
            <person name="Bret-Mestries E."/>
            <person name="Morien E."/>
            <person name="Nambeesan S."/>
            <person name="Nguyen T."/>
            <person name="Pegot-Espagnet P."/>
            <person name="Pouilly N."/>
            <person name="Raftis F."/>
            <person name="Sallet E."/>
            <person name="Schiex T."/>
            <person name="Thomas J."/>
            <person name="Vandecasteele C."/>
            <person name="Vares D."/>
            <person name="Vear F."/>
            <person name="Vautrin S."/>
            <person name="Crespi M."/>
            <person name="Mangin B."/>
            <person name="Burke J.M."/>
            <person name="Salse J."/>
            <person name="Munos S."/>
            <person name="Vincourt P."/>
            <person name="Rieseberg L.H."/>
            <person name="Langlade N.B."/>
        </authorList>
    </citation>
    <scope>NUCLEOTIDE SEQUENCE [LARGE SCALE GENOMIC DNA]</scope>
    <source>
        <strain evidence="5">cv. SF193</strain>
        <tissue evidence="3">Leaves</tissue>
    </source>
</reference>
<keyword evidence="2" id="KW-0472">Membrane</keyword>
<dbReference type="InParanoid" id="A0A251U8U0"/>
<evidence type="ECO:0000313" key="3">
    <source>
        <dbReference type="EMBL" id="KAF5796195.1"/>
    </source>
</evidence>
<organism evidence="4 5">
    <name type="scientific">Helianthus annuus</name>
    <name type="common">Common sunflower</name>
    <dbReference type="NCBI Taxonomy" id="4232"/>
    <lineage>
        <taxon>Eukaryota</taxon>
        <taxon>Viridiplantae</taxon>
        <taxon>Streptophyta</taxon>
        <taxon>Embryophyta</taxon>
        <taxon>Tracheophyta</taxon>
        <taxon>Spermatophyta</taxon>
        <taxon>Magnoliopsida</taxon>
        <taxon>eudicotyledons</taxon>
        <taxon>Gunneridae</taxon>
        <taxon>Pentapetalae</taxon>
        <taxon>asterids</taxon>
        <taxon>campanulids</taxon>
        <taxon>Asterales</taxon>
        <taxon>Asteraceae</taxon>
        <taxon>Asteroideae</taxon>
        <taxon>Heliantheae alliance</taxon>
        <taxon>Heliantheae</taxon>
        <taxon>Helianthus</taxon>
    </lineage>
</organism>
<dbReference type="EMBL" id="CM007897">
    <property type="protein sequence ID" value="OTG19276.1"/>
    <property type="molecule type" value="Genomic_DNA"/>
</dbReference>
<feature type="compositionally biased region" description="Basic residues" evidence="1">
    <location>
        <begin position="176"/>
        <end position="190"/>
    </location>
</feature>
<proteinExistence type="predicted"/>